<evidence type="ECO:0000256" key="2">
    <source>
        <dbReference type="SAM" id="Phobius"/>
    </source>
</evidence>
<evidence type="ECO:0000256" key="1">
    <source>
        <dbReference type="SAM" id="MobiDB-lite"/>
    </source>
</evidence>
<organism evidence="3">
    <name type="scientific">Rhizopus microsporus var. microsporus</name>
    <dbReference type="NCBI Taxonomy" id="86635"/>
    <lineage>
        <taxon>Eukaryota</taxon>
        <taxon>Fungi</taxon>
        <taxon>Fungi incertae sedis</taxon>
        <taxon>Mucoromycota</taxon>
        <taxon>Mucoromycotina</taxon>
        <taxon>Mucoromycetes</taxon>
        <taxon>Mucorales</taxon>
        <taxon>Mucorineae</taxon>
        <taxon>Rhizopodaceae</taxon>
        <taxon>Rhizopus</taxon>
    </lineage>
</organism>
<feature type="compositionally biased region" description="Low complexity" evidence="1">
    <location>
        <begin position="18"/>
        <end position="31"/>
    </location>
</feature>
<dbReference type="VEuPathDB" id="FungiDB:BCV72DRAFT_221553"/>
<name>A0A1X0REQ0_RHIZD</name>
<protein>
    <submittedName>
        <fullName evidence="3">Uncharacterized protein</fullName>
    </submittedName>
</protein>
<dbReference type="OrthoDB" id="2287866at2759"/>
<reference evidence="3" key="1">
    <citation type="journal article" date="2016" name="Proc. Natl. Acad. Sci. U.S.A.">
        <title>Lipid metabolic changes in an early divergent fungus govern the establishment of a mutualistic symbiosis with endobacteria.</title>
        <authorList>
            <person name="Lastovetsky O.A."/>
            <person name="Gaspar M.L."/>
            <person name="Mondo S.J."/>
            <person name="LaButti K.M."/>
            <person name="Sandor L."/>
            <person name="Grigoriev I.V."/>
            <person name="Henry S.A."/>
            <person name="Pawlowska T.E."/>
        </authorList>
    </citation>
    <scope>NUCLEOTIDE SEQUENCE [LARGE SCALE GENOMIC DNA]</scope>
    <source>
        <strain evidence="3">ATCC 52814</strain>
    </source>
</reference>
<keyword evidence="2" id="KW-1133">Transmembrane helix</keyword>
<feature type="compositionally biased region" description="Basic and acidic residues" evidence="1">
    <location>
        <begin position="227"/>
        <end position="240"/>
    </location>
</feature>
<dbReference type="Proteomes" id="UP000242414">
    <property type="component" value="Unassembled WGS sequence"/>
</dbReference>
<evidence type="ECO:0000313" key="3">
    <source>
        <dbReference type="EMBL" id="ORE10494.1"/>
    </source>
</evidence>
<gene>
    <name evidence="3" type="ORF">BCV72DRAFT_221553</name>
</gene>
<proteinExistence type="predicted"/>
<feature type="transmembrane region" description="Helical" evidence="2">
    <location>
        <begin position="37"/>
        <end position="60"/>
    </location>
</feature>
<feature type="region of interest" description="Disordered" evidence="1">
    <location>
        <begin position="1"/>
        <end position="31"/>
    </location>
</feature>
<accession>A0A1X0REQ0</accession>
<dbReference type="EMBL" id="KV921865">
    <property type="protein sequence ID" value="ORE10494.1"/>
    <property type="molecule type" value="Genomic_DNA"/>
</dbReference>
<dbReference type="AlphaFoldDB" id="A0A1X0REQ0"/>
<feature type="region of interest" description="Disordered" evidence="1">
    <location>
        <begin position="222"/>
        <end position="268"/>
    </location>
</feature>
<keyword evidence="2" id="KW-0472">Membrane</keyword>
<keyword evidence="2" id="KW-0812">Transmembrane</keyword>
<sequence length="268" mass="28566">MTSQGVCPDPKCMPPQVLGLPSSDNSNGSNNSSNAGLIGGLVGGLVGGGALLGIAGFLLIRYRRKKNKIPLGLKKAIVNNHSKRSITPRQEEEMQYNRNSKVMSGVIPVAFVPPTASRAQSSILDLDDGRHASVSTFTSVASSQWQNGNAENPFDDHHLSTGNSIMTQSYLGGVSRRTSTDSNLEQPRTATVVQATQVVRAKPQIMRVDTVKIQDGVTRSASFKKTLKPEKEDPFDDKNKASSPSSKPTDSVVSGPADGEITIFWSGS</sequence>
<feature type="compositionally biased region" description="Polar residues" evidence="1">
    <location>
        <begin position="241"/>
        <end position="252"/>
    </location>
</feature>